<dbReference type="RefSeq" id="WP_305756721.1">
    <property type="nucleotide sequence ID" value="NZ_JAPCKK010000031.1"/>
</dbReference>
<evidence type="ECO:0000313" key="1">
    <source>
        <dbReference type="EMBL" id="MDP4099115.1"/>
    </source>
</evidence>
<protein>
    <submittedName>
        <fullName evidence="1">Uncharacterized protein</fullName>
    </submittedName>
</protein>
<proteinExistence type="predicted"/>
<sequence>MTGPTAPAVGANNLKTVNGPAQRTQGNAILNLGPTPNIQNGTAITYDGSMNISLAPNQIYQASYSAVAEVGGALPSAVGVGFQGVAGSQLNVAIDPGVNNRQFVSNTVLVDSSVNPTLRLFGGTTLGGGMATFSNVQVSVVKVQ</sequence>
<keyword evidence="2" id="KW-1185">Reference proteome</keyword>
<evidence type="ECO:0000313" key="2">
    <source>
        <dbReference type="Proteomes" id="UP001241848"/>
    </source>
</evidence>
<comment type="caution">
    <text evidence="1">The sequence shown here is derived from an EMBL/GenBank/DDBJ whole genome shotgun (WGS) entry which is preliminary data.</text>
</comment>
<reference evidence="1 2" key="1">
    <citation type="submission" date="2022-10" db="EMBL/GenBank/DDBJ databases">
        <title>Paenibacillus description and whole genome data of maize root bacterial community.</title>
        <authorList>
            <person name="Marton D."/>
            <person name="Farkas M."/>
            <person name="Cserhati M."/>
        </authorList>
    </citation>
    <scope>NUCLEOTIDE SEQUENCE [LARGE SCALE GENOMIC DNA]</scope>
    <source>
        <strain evidence="1 2">P96</strain>
    </source>
</reference>
<organism evidence="1 2">
    <name type="scientific">Paenibacillus zeirhizosphaerae</name>
    <dbReference type="NCBI Taxonomy" id="2987519"/>
    <lineage>
        <taxon>Bacteria</taxon>
        <taxon>Bacillati</taxon>
        <taxon>Bacillota</taxon>
        <taxon>Bacilli</taxon>
        <taxon>Bacillales</taxon>
        <taxon>Paenibacillaceae</taxon>
        <taxon>Paenibacillus</taxon>
    </lineage>
</organism>
<gene>
    <name evidence="1" type="ORF">OIN60_20550</name>
</gene>
<accession>A0ABT9FWM3</accession>
<dbReference type="Proteomes" id="UP001241848">
    <property type="component" value="Unassembled WGS sequence"/>
</dbReference>
<name>A0ABT9FWM3_9BACL</name>
<dbReference type="EMBL" id="JAPCKK010000031">
    <property type="protein sequence ID" value="MDP4099115.1"/>
    <property type="molecule type" value="Genomic_DNA"/>
</dbReference>